<organism evidence="1 2">
    <name type="scientific">Arsenicibacter rosenii</name>
    <dbReference type="NCBI Taxonomy" id="1750698"/>
    <lineage>
        <taxon>Bacteria</taxon>
        <taxon>Pseudomonadati</taxon>
        <taxon>Bacteroidota</taxon>
        <taxon>Cytophagia</taxon>
        <taxon>Cytophagales</taxon>
        <taxon>Spirosomataceae</taxon>
        <taxon>Arsenicibacter</taxon>
    </lineage>
</organism>
<name>A0A1S2VKV8_9BACT</name>
<dbReference type="RefSeq" id="WP_071503306.1">
    <property type="nucleotide sequence ID" value="NZ_MORL01000005.1"/>
</dbReference>
<dbReference type="Proteomes" id="UP000181790">
    <property type="component" value="Unassembled WGS sequence"/>
</dbReference>
<protein>
    <submittedName>
        <fullName evidence="1">Uncharacterized protein</fullName>
    </submittedName>
</protein>
<comment type="caution">
    <text evidence="1">The sequence shown here is derived from an EMBL/GenBank/DDBJ whole genome shotgun (WGS) entry which is preliminary data.</text>
</comment>
<accession>A0A1S2VKV8</accession>
<proteinExistence type="predicted"/>
<sequence length="139" mass="15673">MQNEENTQEETKPEEKDEKYVYVKFQGPARIGVGEKGILTATLLDYDSSGKTVVLPLTISFAENNYPENKGQNNGCFIDIENLSLHARLEEHVDFDAFSRQFRGSASNHILEKVEGEQLFCMNATNPPTCNKIESVQQD</sequence>
<reference evidence="1 2" key="1">
    <citation type="submission" date="2016-10" db="EMBL/GenBank/DDBJ databases">
        <title>Arsenicibacter rosenii gen. nov., sp. nov., an efficient arsenic-methylating bacterium isolated from an arsenic-contaminated paddy soil.</title>
        <authorList>
            <person name="Huang K."/>
        </authorList>
    </citation>
    <scope>NUCLEOTIDE SEQUENCE [LARGE SCALE GENOMIC DNA]</scope>
    <source>
        <strain evidence="1 2">SM-1</strain>
    </source>
</reference>
<evidence type="ECO:0000313" key="2">
    <source>
        <dbReference type="Proteomes" id="UP000181790"/>
    </source>
</evidence>
<keyword evidence="2" id="KW-1185">Reference proteome</keyword>
<dbReference type="EMBL" id="MORL01000005">
    <property type="protein sequence ID" value="OIN58855.1"/>
    <property type="molecule type" value="Genomic_DNA"/>
</dbReference>
<gene>
    <name evidence="1" type="ORF">BLX24_11530</name>
</gene>
<evidence type="ECO:0000313" key="1">
    <source>
        <dbReference type="EMBL" id="OIN58855.1"/>
    </source>
</evidence>
<dbReference type="AlphaFoldDB" id="A0A1S2VKV8"/>